<dbReference type="GO" id="GO:0006171">
    <property type="term" value="P:cAMP biosynthetic process"/>
    <property type="evidence" value="ECO:0007669"/>
    <property type="project" value="TreeGrafter"/>
</dbReference>
<evidence type="ECO:0000259" key="2">
    <source>
        <dbReference type="PROSITE" id="PS50125"/>
    </source>
</evidence>
<dbReference type="PANTHER" id="PTHR43081">
    <property type="entry name" value="ADENYLATE CYCLASE, TERMINAL-DIFFERENTIATION SPECIFIC-RELATED"/>
    <property type="match status" value="1"/>
</dbReference>
<dbReference type="CDD" id="cd00060">
    <property type="entry name" value="FHA"/>
    <property type="match status" value="1"/>
</dbReference>
<protein>
    <submittedName>
        <fullName evidence="3">Adenylate/guanylate cyclase domain-containing protein</fullName>
    </submittedName>
</protein>
<dbReference type="InterPro" id="IPR000253">
    <property type="entry name" value="FHA_dom"/>
</dbReference>
<dbReference type="SMART" id="SM00240">
    <property type="entry name" value="FHA"/>
    <property type="match status" value="1"/>
</dbReference>
<dbReference type="SUPFAM" id="SSF55073">
    <property type="entry name" value="Nucleotide cyclase"/>
    <property type="match status" value="1"/>
</dbReference>
<dbReference type="InterPro" id="IPR029787">
    <property type="entry name" value="Nucleotide_cyclase"/>
</dbReference>
<proteinExistence type="predicted"/>
<dbReference type="SMART" id="SM00044">
    <property type="entry name" value="CYCc"/>
    <property type="match status" value="1"/>
</dbReference>
<dbReference type="SUPFAM" id="SSF49879">
    <property type="entry name" value="SMAD/FHA domain"/>
    <property type="match status" value="1"/>
</dbReference>
<dbReference type="PANTHER" id="PTHR43081:SF19">
    <property type="entry name" value="PH-SENSITIVE ADENYLATE CYCLASE RV1264"/>
    <property type="match status" value="1"/>
</dbReference>
<dbReference type="AlphaFoldDB" id="A0A433JC69"/>
<dbReference type="GO" id="GO:0004016">
    <property type="term" value="F:adenylate cyclase activity"/>
    <property type="evidence" value="ECO:0007669"/>
    <property type="project" value="UniProtKB-ARBA"/>
</dbReference>
<reference evidence="3 4" key="1">
    <citation type="submission" date="2018-12" db="EMBL/GenBank/DDBJ databases">
        <authorList>
            <person name="Yang Y."/>
        </authorList>
    </citation>
    <scope>NUCLEOTIDE SEQUENCE [LARGE SCALE GENOMIC DNA]</scope>
    <source>
        <strain evidence="3 4">GSF71</strain>
    </source>
</reference>
<sequence length="320" mass="33982">MHTTPLKKVCYSSLQTAVLPVRTDPALSALEKPLALLFVDIADSTMLYERIGNVTAAILTQKVLAHLRRLVETTGGGVVKSSGDGLLGAFPSADDSARAALAMMAIQEEYGIRLRIGIHFGPVIEGAGDLYGDACNVAARAQQIARPGEILATEAVVQLLSPALLARSRILSNVAMKGKATPIRVHQIRTSNDADESLDSTTLGVFAATAMVTLHLSYRGQAILMSRALTRVTIGREDSSGLRIVSRQASRQHAVIDFSRESFLLTDHSTNGTFIRSGGSPPVALRRDSTKLVGSGLIGFGAEALDEAQDHVVAFRGELA</sequence>
<dbReference type="EMBL" id="RZIJ01000004">
    <property type="protein sequence ID" value="RUQ74126.1"/>
    <property type="molecule type" value="Genomic_DNA"/>
</dbReference>
<dbReference type="Gene3D" id="2.60.200.20">
    <property type="match status" value="1"/>
</dbReference>
<feature type="domain" description="FHA" evidence="1">
    <location>
        <begin position="232"/>
        <end position="275"/>
    </location>
</feature>
<dbReference type="InterPro" id="IPR001054">
    <property type="entry name" value="A/G_cyclase"/>
</dbReference>
<dbReference type="PROSITE" id="PS50006">
    <property type="entry name" value="FHA_DOMAIN"/>
    <property type="match status" value="1"/>
</dbReference>
<evidence type="ECO:0000313" key="3">
    <source>
        <dbReference type="EMBL" id="RUQ74126.1"/>
    </source>
</evidence>
<dbReference type="Pfam" id="PF00211">
    <property type="entry name" value="Guanylate_cyc"/>
    <property type="match status" value="1"/>
</dbReference>
<dbReference type="CDD" id="cd07302">
    <property type="entry name" value="CHD"/>
    <property type="match status" value="1"/>
</dbReference>
<comment type="caution">
    <text evidence="3">The sequence shown here is derived from an EMBL/GenBank/DDBJ whole genome shotgun (WGS) entry which is preliminary data.</text>
</comment>
<accession>A0A433JC69</accession>
<evidence type="ECO:0000259" key="1">
    <source>
        <dbReference type="PROSITE" id="PS50006"/>
    </source>
</evidence>
<dbReference type="Gene3D" id="3.30.70.1230">
    <property type="entry name" value="Nucleotide cyclase"/>
    <property type="match status" value="1"/>
</dbReference>
<dbReference type="PROSITE" id="PS50125">
    <property type="entry name" value="GUANYLATE_CYCLASE_2"/>
    <property type="match status" value="1"/>
</dbReference>
<organism evidence="3 4">
    <name type="scientific">Azospirillum doebereinerae</name>
    <dbReference type="NCBI Taxonomy" id="92933"/>
    <lineage>
        <taxon>Bacteria</taxon>
        <taxon>Pseudomonadati</taxon>
        <taxon>Pseudomonadota</taxon>
        <taxon>Alphaproteobacteria</taxon>
        <taxon>Rhodospirillales</taxon>
        <taxon>Azospirillaceae</taxon>
        <taxon>Azospirillum</taxon>
    </lineage>
</organism>
<dbReference type="Pfam" id="PF00498">
    <property type="entry name" value="FHA"/>
    <property type="match status" value="1"/>
</dbReference>
<keyword evidence="4" id="KW-1185">Reference proteome</keyword>
<dbReference type="Proteomes" id="UP000280346">
    <property type="component" value="Unassembled WGS sequence"/>
</dbReference>
<feature type="domain" description="Guanylate cyclase" evidence="2">
    <location>
        <begin position="35"/>
        <end position="142"/>
    </location>
</feature>
<dbReference type="GO" id="GO:0035556">
    <property type="term" value="P:intracellular signal transduction"/>
    <property type="evidence" value="ECO:0007669"/>
    <property type="project" value="InterPro"/>
</dbReference>
<dbReference type="OrthoDB" id="54411at2"/>
<name>A0A433JC69_9PROT</name>
<evidence type="ECO:0000313" key="4">
    <source>
        <dbReference type="Proteomes" id="UP000280346"/>
    </source>
</evidence>
<gene>
    <name evidence="3" type="ORF">EJ913_07130</name>
</gene>
<dbReference type="InterPro" id="IPR008984">
    <property type="entry name" value="SMAD_FHA_dom_sf"/>
</dbReference>
<dbReference type="InterPro" id="IPR050697">
    <property type="entry name" value="Adenylyl/Guanylyl_Cyclase_3/4"/>
</dbReference>